<dbReference type="EMBL" id="AP023213">
    <property type="protein sequence ID" value="BCG45939.1"/>
    <property type="molecule type" value="Genomic_DNA"/>
</dbReference>
<dbReference type="PANTHER" id="PTHR47235:SF1">
    <property type="entry name" value="BLR6548 PROTEIN"/>
    <property type="match status" value="1"/>
</dbReference>
<dbReference type="SUPFAM" id="SSF53822">
    <property type="entry name" value="Periplasmic binding protein-like I"/>
    <property type="match status" value="1"/>
</dbReference>
<feature type="signal peptide" evidence="5">
    <location>
        <begin position="1"/>
        <end position="20"/>
    </location>
</feature>
<keyword evidence="8" id="KW-1185">Reference proteome</keyword>
<evidence type="ECO:0000313" key="8">
    <source>
        <dbReference type="Proteomes" id="UP000515472"/>
    </source>
</evidence>
<proteinExistence type="inferred from homology"/>
<reference evidence="7 8" key="1">
    <citation type="submission" date="2020-06" db="EMBL/GenBank/DDBJ databases">
        <title>Interaction of electrochemicaly active bacteria, Geobacter bremensis R4 on different carbon anode.</title>
        <authorList>
            <person name="Meng L."/>
            <person name="Yoshida N."/>
        </authorList>
    </citation>
    <scope>NUCLEOTIDE SEQUENCE [LARGE SCALE GENOMIC DNA]</scope>
    <source>
        <strain evidence="7 8">R4</strain>
    </source>
</reference>
<keyword evidence="4" id="KW-0029">Amino-acid transport</keyword>
<accession>A0A6S6LX06</accession>
<evidence type="ECO:0000256" key="1">
    <source>
        <dbReference type="ARBA" id="ARBA00010062"/>
    </source>
</evidence>
<dbReference type="PANTHER" id="PTHR47235">
    <property type="entry name" value="BLR6548 PROTEIN"/>
    <property type="match status" value="1"/>
</dbReference>
<gene>
    <name evidence="7" type="ORF">GEOBRER4_n0712</name>
</gene>
<name>A0A6S6LX06_9BACT</name>
<dbReference type="InterPro" id="IPR028081">
    <property type="entry name" value="Leu-bd"/>
</dbReference>
<evidence type="ECO:0000256" key="4">
    <source>
        <dbReference type="ARBA" id="ARBA00022970"/>
    </source>
</evidence>
<dbReference type="KEGG" id="gbn:GEOBRER4_06890"/>
<sequence length="378" mass="40034">MKKGIFLTMMLMMAAPAAQAAEPAGRVIKIGMVNDQTGANKGSGRGMKVGVEAYFKAVNEKGGVNGRKLELVAVDDQMVTDKTIDGLLNLIEKQKVFAVVGSVGTSNCVASLPVVKEYKLPYINPRTGASELRKPVLKEVIHIRASYQQEVDKIVDQLVQQGAKRFSVFYQNDGLGTDILTSTENAVKRHGLSVVSKGSFERRTVAVTAGLASIMAGKPDAIIVGAVYQPGAEFIKLARKEGVTAHLASGSFAGGYNLVKAAGPAAEGIIMTQVVPELDDLSLPITKECREAIAKSPEDVGFNTVSMEGCMAAKSIVMALEKAGNPPTQAAFLDAYESMKGADMGGIKLSFSPGDHQGQDNVFLQVVKDSKLVSLKAK</sequence>
<organism evidence="7 8">
    <name type="scientific">Citrifermentans bremense</name>
    <dbReference type="NCBI Taxonomy" id="60035"/>
    <lineage>
        <taxon>Bacteria</taxon>
        <taxon>Pseudomonadati</taxon>
        <taxon>Thermodesulfobacteriota</taxon>
        <taxon>Desulfuromonadia</taxon>
        <taxon>Geobacterales</taxon>
        <taxon>Geobacteraceae</taxon>
        <taxon>Citrifermentans</taxon>
    </lineage>
</organism>
<dbReference type="Gene3D" id="3.40.50.2300">
    <property type="match status" value="2"/>
</dbReference>
<dbReference type="PRINTS" id="PR00337">
    <property type="entry name" value="LEUILEVALBP"/>
</dbReference>
<evidence type="ECO:0000313" key="7">
    <source>
        <dbReference type="EMBL" id="BCG45939.1"/>
    </source>
</evidence>
<protein>
    <recommendedName>
        <fullName evidence="6">Leucine-binding protein domain-containing protein</fullName>
    </recommendedName>
</protein>
<dbReference type="Proteomes" id="UP000515472">
    <property type="component" value="Chromosome"/>
</dbReference>
<dbReference type="AlphaFoldDB" id="A0A6S6LX06"/>
<dbReference type="InterPro" id="IPR000709">
    <property type="entry name" value="Leu_Ile_Val-bd"/>
</dbReference>
<evidence type="ECO:0000256" key="5">
    <source>
        <dbReference type="SAM" id="SignalP"/>
    </source>
</evidence>
<dbReference type="RefSeq" id="WP_185244242.1">
    <property type="nucleotide sequence ID" value="NZ_AP023213.1"/>
</dbReference>
<feature type="chain" id="PRO_5027956123" description="Leucine-binding protein domain-containing protein" evidence="5">
    <location>
        <begin position="21"/>
        <end position="378"/>
    </location>
</feature>
<comment type="similarity">
    <text evidence="1">Belongs to the leucine-binding protein family.</text>
</comment>
<evidence type="ECO:0000256" key="2">
    <source>
        <dbReference type="ARBA" id="ARBA00022448"/>
    </source>
</evidence>
<dbReference type="Pfam" id="PF13458">
    <property type="entry name" value="Peripla_BP_6"/>
    <property type="match status" value="1"/>
</dbReference>
<evidence type="ECO:0000259" key="6">
    <source>
        <dbReference type="Pfam" id="PF13458"/>
    </source>
</evidence>
<keyword evidence="2" id="KW-0813">Transport</keyword>
<feature type="domain" description="Leucine-binding protein" evidence="6">
    <location>
        <begin position="28"/>
        <end position="369"/>
    </location>
</feature>
<keyword evidence="3 5" id="KW-0732">Signal</keyword>
<dbReference type="InterPro" id="IPR028082">
    <property type="entry name" value="Peripla_BP_I"/>
</dbReference>
<dbReference type="CDD" id="cd19978">
    <property type="entry name" value="PBP1_ABC_ligand_binding-like"/>
    <property type="match status" value="1"/>
</dbReference>
<evidence type="ECO:0000256" key="3">
    <source>
        <dbReference type="ARBA" id="ARBA00022729"/>
    </source>
</evidence>
<dbReference type="GO" id="GO:0006865">
    <property type="term" value="P:amino acid transport"/>
    <property type="evidence" value="ECO:0007669"/>
    <property type="project" value="UniProtKB-KW"/>
</dbReference>